<dbReference type="InterPro" id="IPR000253">
    <property type="entry name" value="FHA_dom"/>
</dbReference>
<dbReference type="AlphaFoldDB" id="A0A1V9ZTV0"/>
<organism evidence="3 4">
    <name type="scientific">Achlya hypogyna</name>
    <name type="common">Oomycete</name>
    <name type="synonym">Protoachlya hypogyna</name>
    <dbReference type="NCBI Taxonomy" id="1202772"/>
    <lineage>
        <taxon>Eukaryota</taxon>
        <taxon>Sar</taxon>
        <taxon>Stramenopiles</taxon>
        <taxon>Oomycota</taxon>
        <taxon>Saprolegniomycetes</taxon>
        <taxon>Saprolegniales</taxon>
        <taxon>Achlyaceae</taxon>
        <taxon>Achlya</taxon>
    </lineage>
</organism>
<evidence type="ECO:0000313" key="3">
    <source>
        <dbReference type="EMBL" id="OQS01433.1"/>
    </source>
</evidence>
<comment type="caution">
    <text evidence="3">The sequence shown here is derived from an EMBL/GenBank/DDBJ whole genome shotgun (WGS) entry which is preliminary data.</text>
</comment>
<feature type="domain" description="FHA" evidence="2">
    <location>
        <begin position="352"/>
        <end position="408"/>
    </location>
</feature>
<dbReference type="Pfam" id="PF00498">
    <property type="entry name" value="FHA"/>
    <property type="match status" value="1"/>
</dbReference>
<dbReference type="Gene3D" id="2.60.200.20">
    <property type="match status" value="1"/>
</dbReference>
<sequence length="449" mass="49798">MVDSLAAGEALVAACRLDLAATDTALMCTHKSHSGFHSLGTASYTCVKCAARIDSTQRAFLQVSSLDHTPFEYDLSKLRPRLVHQHLQLQMTVADISSFVAHHRYTVVVTAAVLIQSLWYAWRGRQRQTKAIANCHASLRRYTTRQRWRSLARDIMRLQRRWCRRCRLPPMATPSATALIPLATPPIGPAAAMSKRASLCTPTEALRLPTAAPQAPPSSKFLTHDGPETLPELPRPTVRVVVETIEYRCFAPRCGGRRFANRKWYEAHLEKHNKAKERLIKEKAFLSRLQPAVQATGLPTQLPSIQQRSSANLPPPAPDRPNEPLPSLAALLQLIRLDEALPPRVMRIVDTHIVGRSHTRCDICIESELFQGLISKRHAKISVCRDSKQVCLEDLNSTNGTFVNGEPVTSAVALSAGDVVEFGRVRGKPESGVVFVCQPANLKVNFCLL</sequence>
<dbReference type="Proteomes" id="UP000243579">
    <property type="component" value="Unassembled WGS sequence"/>
</dbReference>
<gene>
    <name evidence="3" type="ORF">ACHHYP_00731</name>
</gene>
<dbReference type="EMBL" id="JNBR01000007">
    <property type="protein sequence ID" value="OQS01433.1"/>
    <property type="molecule type" value="Genomic_DNA"/>
</dbReference>
<evidence type="ECO:0000313" key="4">
    <source>
        <dbReference type="Proteomes" id="UP000243579"/>
    </source>
</evidence>
<dbReference type="SMART" id="SM00240">
    <property type="entry name" value="FHA"/>
    <property type="match status" value="1"/>
</dbReference>
<dbReference type="CDD" id="cd00060">
    <property type="entry name" value="FHA"/>
    <property type="match status" value="1"/>
</dbReference>
<dbReference type="OrthoDB" id="59690at2759"/>
<feature type="compositionally biased region" description="Polar residues" evidence="1">
    <location>
        <begin position="299"/>
        <end position="312"/>
    </location>
</feature>
<dbReference type="InterPro" id="IPR050923">
    <property type="entry name" value="Cell_Proc_Reg/RNA_Proc"/>
</dbReference>
<dbReference type="SUPFAM" id="SSF49879">
    <property type="entry name" value="SMAD/FHA domain"/>
    <property type="match status" value="1"/>
</dbReference>
<name>A0A1V9ZTV0_ACHHY</name>
<dbReference type="PANTHER" id="PTHR23308">
    <property type="entry name" value="NUCLEAR INHIBITOR OF PROTEIN PHOSPHATASE-1"/>
    <property type="match status" value="1"/>
</dbReference>
<dbReference type="InterPro" id="IPR008984">
    <property type="entry name" value="SMAD_FHA_dom_sf"/>
</dbReference>
<feature type="region of interest" description="Disordered" evidence="1">
    <location>
        <begin position="299"/>
        <end position="323"/>
    </location>
</feature>
<keyword evidence="4" id="KW-1185">Reference proteome</keyword>
<evidence type="ECO:0000256" key="1">
    <source>
        <dbReference type="SAM" id="MobiDB-lite"/>
    </source>
</evidence>
<dbReference type="PROSITE" id="PS50006">
    <property type="entry name" value="FHA_DOMAIN"/>
    <property type="match status" value="1"/>
</dbReference>
<proteinExistence type="predicted"/>
<reference evidence="3 4" key="1">
    <citation type="journal article" date="2014" name="Genome Biol. Evol.">
        <title>The secreted proteins of Achlya hypogyna and Thraustotheca clavata identify the ancestral oomycete secretome and reveal gene acquisitions by horizontal gene transfer.</title>
        <authorList>
            <person name="Misner I."/>
            <person name="Blouin N."/>
            <person name="Leonard G."/>
            <person name="Richards T.A."/>
            <person name="Lane C.E."/>
        </authorList>
    </citation>
    <scope>NUCLEOTIDE SEQUENCE [LARGE SCALE GENOMIC DNA]</scope>
    <source>
        <strain evidence="3 4">ATCC 48635</strain>
    </source>
</reference>
<accession>A0A1V9ZTV0</accession>
<protein>
    <recommendedName>
        <fullName evidence="2">FHA domain-containing protein</fullName>
    </recommendedName>
</protein>
<evidence type="ECO:0000259" key="2">
    <source>
        <dbReference type="PROSITE" id="PS50006"/>
    </source>
</evidence>